<evidence type="ECO:0000256" key="4">
    <source>
        <dbReference type="SAM" id="Phobius"/>
    </source>
</evidence>
<keyword evidence="4" id="KW-0812">Transmembrane</keyword>
<evidence type="ECO:0000256" key="3">
    <source>
        <dbReference type="SAM" id="Coils"/>
    </source>
</evidence>
<name>A0AA51RX62_9GAMM</name>
<keyword evidence="2 3" id="KW-0175">Coiled coil</keyword>
<dbReference type="RefSeq" id="WP_309204327.1">
    <property type="nucleotide sequence ID" value="NZ_CP133548.1"/>
</dbReference>
<dbReference type="PANTHER" id="PTHR32347:SF14">
    <property type="entry name" value="EFFLUX SYSTEM COMPONENT YKNX-RELATED"/>
    <property type="match status" value="1"/>
</dbReference>
<dbReference type="EMBL" id="CP133548">
    <property type="protein sequence ID" value="WMS89083.1"/>
    <property type="molecule type" value="Genomic_DNA"/>
</dbReference>
<proteinExistence type="predicted"/>
<dbReference type="InterPro" id="IPR050465">
    <property type="entry name" value="UPF0194_transport"/>
</dbReference>
<reference evidence="5 6" key="1">
    <citation type="submission" date="2023-08" db="EMBL/GenBank/DDBJ databases">
        <title>Pleionea litopenaei sp. nov., isolated from stomach of juvenile Litopenaeus vannamei.</title>
        <authorList>
            <person name="Rho A.M."/>
            <person name="Hwang C.Y."/>
        </authorList>
    </citation>
    <scope>NUCLEOTIDE SEQUENCE [LARGE SCALE GENOMIC DNA]</scope>
    <source>
        <strain evidence="5 6">HL-JVS1</strain>
    </source>
</reference>
<comment type="subcellular location">
    <subcellularLocation>
        <location evidence="1">Cell envelope</location>
    </subcellularLocation>
</comment>
<sequence>MKISDTSGQDTIIASNSGHRRWWYIGGMSAVVITLIVLATPFISRWAKAEHSVSMERIRIASVTRGDFVRDISVQGKVVAAVSPTLYATSDGTVQFHVQAGESVKLAQPLATVDSPELSNQLEQEQASLESMEIDEERQSIQTKKQALENQKTVDLAKVTLNAAEREMRRAEQAWQRKAISTIDYEKAKDDLQNAQLAHQHAIADAKLNQESLAFELKTKRLAVQRQQLLVAELQRQKASLQLLSPVEGIVGQLIVEQRTAVSKNQPIISVVDLSQFEVEVQIPESYADDLAIGMDAEVQNSGQVFNAQLVSISPEIQDNQVVGRIRFHNQIPQGLRQNQRLTTRILLELKKDVLMVQRGPFLDAGGGRLAYRVNNDIAEKVSIETGARSLSQVEVLSGLSAGESIIISNTESFEGAENVLINR</sequence>
<dbReference type="AlphaFoldDB" id="A0AA51RX62"/>
<keyword evidence="6" id="KW-1185">Reference proteome</keyword>
<dbReference type="Gene3D" id="2.40.30.170">
    <property type="match status" value="1"/>
</dbReference>
<dbReference type="GO" id="GO:0030313">
    <property type="term" value="C:cell envelope"/>
    <property type="evidence" value="ECO:0007669"/>
    <property type="project" value="UniProtKB-SubCell"/>
</dbReference>
<evidence type="ECO:0000313" key="5">
    <source>
        <dbReference type="EMBL" id="WMS89083.1"/>
    </source>
</evidence>
<feature type="coiled-coil region" evidence="3">
    <location>
        <begin position="131"/>
        <end position="244"/>
    </location>
</feature>
<accession>A0AA51RX62</accession>
<dbReference type="Gene3D" id="1.10.287.470">
    <property type="entry name" value="Helix hairpin bin"/>
    <property type="match status" value="1"/>
</dbReference>
<evidence type="ECO:0000256" key="2">
    <source>
        <dbReference type="ARBA" id="ARBA00023054"/>
    </source>
</evidence>
<dbReference type="PANTHER" id="PTHR32347">
    <property type="entry name" value="EFFLUX SYSTEM COMPONENT YKNX-RELATED"/>
    <property type="match status" value="1"/>
</dbReference>
<keyword evidence="4" id="KW-0472">Membrane</keyword>
<organism evidence="5 6">
    <name type="scientific">Pleionea litopenaei</name>
    <dbReference type="NCBI Taxonomy" id="3070815"/>
    <lineage>
        <taxon>Bacteria</taxon>
        <taxon>Pseudomonadati</taxon>
        <taxon>Pseudomonadota</taxon>
        <taxon>Gammaproteobacteria</taxon>
        <taxon>Oceanospirillales</taxon>
        <taxon>Pleioneaceae</taxon>
        <taxon>Pleionea</taxon>
    </lineage>
</organism>
<dbReference type="Proteomes" id="UP001239782">
    <property type="component" value="Chromosome"/>
</dbReference>
<dbReference type="Gene3D" id="2.40.50.100">
    <property type="match status" value="1"/>
</dbReference>
<keyword evidence="4" id="KW-1133">Transmembrane helix</keyword>
<protein>
    <submittedName>
        <fullName evidence="5">Efflux RND transporter periplasmic adaptor subunit</fullName>
    </submittedName>
</protein>
<gene>
    <name evidence="5" type="ORF">Q9312_09240</name>
</gene>
<dbReference type="KEGG" id="plei:Q9312_09240"/>
<evidence type="ECO:0000313" key="6">
    <source>
        <dbReference type="Proteomes" id="UP001239782"/>
    </source>
</evidence>
<evidence type="ECO:0000256" key="1">
    <source>
        <dbReference type="ARBA" id="ARBA00004196"/>
    </source>
</evidence>
<feature type="transmembrane region" description="Helical" evidence="4">
    <location>
        <begin position="21"/>
        <end position="43"/>
    </location>
</feature>
<dbReference type="Gene3D" id="2.40.420.20">
    <property type="match status" value="1"/>
</dbReference>